<evidence type="ECO:0000259" key="5">
    <source>
        <dbReference type="Pfam" id="PF01258"/>
    </source>
</evidence>
<evidence type="ECO:0000256" key="1">
    <source>
        <dbReference type="ARBA" id="ARBA00022723"/>
    </source>
</evidence>
<evidence type="ECO:0000313" key="7">
    <source>
        <dbReference type="Proteomes" id="UP000761264"/>
    </source>
</evidence>
<keyword evidence="1" id="KW-0479">Metal-binding</keyword>
<dbReference type="Proteomes" id="UP000761264">
    <property type="component" value="Unassembled WGS sequence"/>
</dbReference>
<dbReference type="GO" id="GO:0008270">
    <property type="term" value="F:zinc ion binding"/>
    <property type="evidence" value="ECO:0007669"/>
    <property type="project" value="UniProtKB-KW"/>
</dbReference>
<feature type="zinc finger region" description="dksA C4-type" evidence="4">
    <location>
        <begin position="88"/>
        <end position="112"/>
    </location>
</feature>
<sequence length="119" mass="13541">MNEPIQVDLVHHRERLLQRRSELLDLVESSAESRKPVELDQTRVGRLTRMDALQGQAMSLEAERRRKAELQRIESSLKRIETGDYGYCVTCGEQIPLKRLELDPTLPTCVDCAGSGRGH</sequence>
<protein>
    <submittedName>
        <fullName evidence="6">TraR/DksA family transcriptional regulator</fullName>
    </submittedName>
</protein>
<comment type="caution">
    <text evidence="6">The sequence shown here is derived from an EMBL/GenBank/DDBJ whole genome shotgun (WGS) entry which is preliminary data.</text>
</comment>
<dbReference type="SUPFAM" id="SSF57716">
    <property type="entry name" value="Glucocorticoid receptor-like (DNA-binding domain)"/>
    <property type="match status" value="1"/>
</dbReference>
<evidence type="ECO:0000256" key="2">
    <source>
        <dbReference type="ARBA" id="ARBA00022771"/>
    </source>
</evidence>
<keyword evidence="2" id="KW-0863">Zinc-finger</keyword>
<feature type="domain" description="Zinc finger DksA/TraR C4-type" evidence="5">
    <location>
        <begin position="83"/>
        <end position="114"/>
    </location>
</feature>
<keyword evidence="7" id="KW-1185">Reference proteome</keyword>
<dbReference type="InterPro" id="IPR000962">
    <property type="entry name" value="Znf_DskA_TraR"/>
</dbReference>
<evidence type="ECO:0000256" key="3">
    <source>
        <dbReference type="ARBA" id="ARBA00022833"/>
    </source>
</evidence>
<dbReference type="PANTHER" id="PTHR33823:SF4">
    <property type="entry name" value="GENERAL STRESS PROTEIN 16O"/>
    <property type="match status" value="1"/>
</dbReference>
<name>A0A967C388_9PROT</name>
<evidence type="ECO:0000256" key="4">
    <source>
        <dbReference type="PROSITE-ProRule" id="PRU00510"/>
    </source>
</evidence>
<keyword evidence="3" id="KW-0862">Zinc</keyword>
<evidence type="ECO:0000313" key="6">
    <source>
        <dbReference type="EMBL" id="NIA67614.1"/>
    </source>
</evidence>
<dbReference type="PANTHER" id="PTHR33823">
    <property type="entry name" value="RNA POLYMERASE-BINDING TRANSCRIPTION FACTOR DKSA-RELATED"/>
    <property type="match status" value="1"/>
</dbReference>
<dbReference type="PROSITE" id="PS51128">
    <property type="entry name" value="ZF_DKSA_2"/>
    <property type="match status" value="1"/>
</dbReference>
<dbReference type="AlphaFoldDB" id="A0A967C388"/>
<dbReference type="Pfam" id="PF01258">
    <property type="entry name" value="zf-dskA_traR"/>
    <property type="match status" value="1"/>
</dbReference>
<organism evidence="6 7">
    <name type="scientific">Pelagibius litoralis</name>
    <dbReference type="NCBI Taxonomy" id="374515"/>
    <lineage>
        <taxon>Bacteria</taxon>
        <taxon>Pseudomonadati</taxon>
        <taxon>Pseudomonadota</taxon>
        <taxon>Alphaproteobacteria</taxon>
        <taxon>Rhodospirillales</taxon>
        <taxon>Rhodovibrionaceae</taxon>
        <taxon>Pelagibius</taxon>
    </lineage>
</organism>
<accession>A0A967C388</accession>
<reference evidence="6" key="1">
    <citation type="submission" date="2020-03" db="EMBL/GenBank/DDBJ databases">
        <title>Genome of Pelagibius litoralis DSM 21314T.</title>
        <authorList>
            <person name="Wang G."/>
        </authorList>
    </citation>
    <scope>NUCLEOTIDE SEQUENCE</scope>
    <source>
        <strain evidence="6">DSM 21314</strain>
    </source>
</reference>
<dbReference type="EMBL" id="JAAQPH010000002">
    <property type="protein sequence ID" value="NIA67614.1"/>
    <property type="molecule type" value="Genomic_DNA"/>
</dbReference>
<gene>
    <name evidence="6" type="ORF">HBA54_03325</name>
</gene>
<dbReference type="Gene3D" id="1.20.120.910">
    <property type="entry name" value="DksA, coiled-coil domain"/>
    <property type="match status" value="1"/>
</dbReference>
<proteinExistence type="predicted"/>